<keyword evidence="1" id="KW-0472">Membrane</keyword>
<feature type="transmembrane region" description="Helical" evidence="1">
    <location>
        <begin position="185"/>
        <end position="211"/>
    </location>
</feature>
<feature type="transmembrane region" description="Helical" evidence="1">
    <location>
        <begin position="148"/>
        <end position="173"/>
    </location>
</feature>
<sequence length="359" mass="42185">MGLVGYITIILLNVLRKKGKLVKLILSVIMISFMSFLFIGGFTNADYLNYYTAYQNQYAPTFEIGFRFLMKICFAFGLSYDSFLLFIFIIGISLRILFIKNVANINYVLALFLIYPFIIEIVQVRTFLAMSIVIFSMNYLLFDKRGNVLKYIICISLACTIHSLSVFLFPIIIIKFNRIRSLIKYIPVLTLVIIIFLIYNGFSLSFMSGIFSKIDSERASLYVTGGFSNTYILNFIYIIMNLLLAKWSINIINNSSEFNLKDDFKAELSKKIYYINIILFIYTPFYLLSGLFFRIPRSFYIINYVLFYIASERLTKKTQNYYLYNAIIILYLIIVFILEFYVQRKVEVLYPIIFDNKFF</sequence>
<feature type="transmembrane region" description="Helical" evidence="1">
    <location>
        <begin position="322"/>
        <end position="342"/>
    </location>
</feature>
<comment type="caution">
    <text evidence="2">The sequence shown here is derived from an EMBL/GenBank/DDBJ whole genome shotgun (WGS) entry which is preliminary data.</text>
</comment>
<feature type="transmembrane region" description="Helical" evidence="1">
    <location>
        <begin position="21"/>
        <end position="42"/>
    </location>
</feature>
<feature type="transmembrane region" description="Helical" evidence="1">
    <location>
        <begin position="273"/>
        <end position="293"/>
    </location>
</feature>
<keyword evidence="1" id="KW-0812">Transmembrane</keyword>
<evidence type="ECO:0000313" key="2">
    <source>
        <dbReference type="EMBL" id="NQX45868.1"/>
    </source>
</evidence>
<proteinExistence type="predicted"/>
<evidence type="ECO:0000313" key="3">
    <source>
        <dbReference type="Proteomes" id="UP000711047"/>
    </source>
</evidence>
<protein>
    <submittedName>
        <fullName evidence="2">EpsG family protein</fullName>
    </submittedName>
</protein>
<keyword evidence="1" id="KW-1133">Transmembrane helix</keyword>
<dbReference type="Proteomes" id="UP000711047">
    <property type="component" value="Unassembled WGS sequence"/>
</dbReference>
<gene>
    <name evidence="2" type="ORF">HQN87_11040</name>
</gene>
<dbReference type="Pfam" id="PF14897">
    <property type="entry name" value="EpsG"/>
    <property type="match status" value="1"/>
</dbReference>
<feature type="transmembrane region" description="Helical" evidence="1">
    <location>
        <begin position="231"/>
        <end position="252"/>
    </location>
</feature>
<name>A0ABX2DMI5_9BACL</name>
<reference evidence="2 3" key="1">
    <citation type="submission" date="2020-05" db="EMBL/GenBank/DDBJ databases">
        <title>Paenibacillus glebae, sp. nov., Paenibacillus humi sp. nov., Paenibacillus pedi sp. nov., Paenibacillus terrestris sp. nov. and Paenibacillus terricola sp. nov., isolated from a forest top soil sample.</title>
        <authorList>
            <person name="Qi S."/>
            <person name="Carlier A."/>
            <person name="Cnockaert M."/>
            <person name="Vandamme P."/>
        </authorList>
    </citation>
    <scope>NUCLEOTIDE SEQUENCE [LARGE SCALE GENOMIC DNA]</scope>
    <source>
        <strain evidence="2 3">LMG 29502</strain>
    </source>
</reference>
<dbReference type="InterPro" id="IPR049458">
    <property type="entry name" value="EpsG-like"/>
</dbReference>
<organism evidence="2 3">
    <name type="scientific">Paenibacillus tritici</name>
    <dbReference type="NCBI Taxonomy" id="1873425"/>
    <lineage>
        <taxon>Bacteria</taxon>
        <taxon>Bacillati</taxon>
        <taxon>Bacillota</taxon>
        <taxon>Bacilli</taxon>
        <taxon>Bacillales</taxon>
        <taxon>Paenibacillaceae</taxon>
        <taxon>Paenibacillus</taxon>
    </lineage>
</organism>
<evidence type="ECO:0000256" key="1">
    <source>
        <dbReference type="SAM" id="Phobius"/>
    </source>
</evidence>
<feature type="transmembrane region" description="Helical" evidence="1">
    <location>
        <begin position="68"/>
        <end position="97"/>
    </location>
</feature>
<feature type="transmembrane region" description="Helical" evidence="1">
    <location>
        <begin position="109"/>
        <end position="142"/>
    </location>
</feature>
<accession>A0ABX2DMI5</accession>
<dbReference type="EMBL" id="JABMKX010000005">
    <property type="protein sequence ID" value="NQX45868.1"/>
    <property type="molecule type" value="Genomic_DNA"/>
</dbReference>
<keyword evidence="3" id="KW-1185">Reference proteome</keyword>